<keyword evidence="3" id="KW-1185">Reference proteome</keyword>
<dbReference type="AlphaFoldDB" id="A0A1I5SQB3"/>
<dbReference type="STRING" id="1079859.SAMN04515674_105153"/>
<proteinExistence type="predicted"/>
<evidence type="ECO:0000313" key="3">
    <source>
        <dbReference type="Proteomes" id="UP000199306"/>
    </source>
</evidence>
<dbReference type="InterPro" id="IPR051450">
    <property type="entry name" value="Gfo/Idh/MocA_Oxidoreductases"/>
</dbReference>
<dbReference type="Pfam" id="PF01408">
    <property type="entry name" value="GFO_IDH_MocA"/>
    <property type="match status" value="1"/>
</dbReference>
<dbReference type="Gene3D" id="3.30.360.10">
    <property type="entry name" value="Dihydrodipicolinate Reductase, domain 2"/>
    <property type="match status" value="1"/>
</dbReference>
<sequence length="308" mass="34581">MNLQDKLIIGILGCGIWGIKILKELVLIQEAEIWVYDPDLSKQTAIIEAGASRILSDFLELSNADGIIVASPATTHFGVLQELIPYNIPIFVEKPLTTDLKEAKALLRISHEKIFIMHIWRYHKGVKLLAEIAGSGELGKILSLKTTRTNWTSPRKDTDAVWTLLPHDLSIALEIFGEIPEPRLAVSELHKGIPRSMIAIFGEEPFMFVEASNRYLDKRREIRLQGTLGTAVLKDEMIDYIEIVKGDANSRPEEVVIEKRKFDNISPLKLELEAFIGYLKGGAVPVSDLKEGVEVIRIIQQLRELANI</sequence>
<feature type="domain" description="Gfo/Idh/MocA-like oxidoreductase N-terminal" evidence="1">
    <location>
        <begin position="9"/>
        <end position="113"/>
    </location>
</feature>
<reference evidence="2 3" key="1">
    <citation type="submission" date="2016-10" db="EMBL/GenBank/DDBJ databases">
        <authorList>
            <person name="de Groot N.N."/>
        </authorList>
    </citation>
    <scope>NUCLEOTIDE SEQUENCE [LARGE SCALE GENOMIC DNA]</scope>
    <source>
        <strain evidence="3">E92,LMG 26720,CCM 7988</strain>
    </source>
</reference>
<dbReference type="GO" id="GO:0000166">
    <property type="term" value="F:nucleotide binding"/>
    <property type="evidence" value="ECO:0007669"/>
    <property type="project" value="InterPro"/>
</dbReference>
<evidence type="ECO:0000313" key="2">
    <source>
        <dbReference type="EMBL" id="SFP72984.1"/>
    </source>
</evidence>
<protein>
    <submittedName>
        <fullName evidence="2">Predicted dehydrogenase</fullName>
    </submittedName>
</protein>
<dbReference type="RefSeq" id="WP_229632938.1">
    <property type="nucleotide sequence ID" value="NZ_FOXH01000005.1"/>
</dbReference>
<evidence type="ECO:0000259" key="1">
    <source>
        <dbReference type="Pfam" id="PF01408"/>
    </source>
</evidence>
<accession>A0A1I5SQB3</accession>
<dbReference type="InterPro" id="IPR036291">
    <property type="entry name" value="NAD(P)-bd_dom_sf"/>
</dbReference>
<gene>
    <name evidence="2" type="ORF">SAMN04515674_105153</name>
</gene>
<dbReference type="SUPFAM" id="SSF51735">
    <property type="entry name" value="NAD(P)-binding Rossmann-fold domains"/>
    <property type="match status" value="1"/>
</dbReference>
<dbReference type="Gene3D" id="3.40.50.720">
    <property type="entry name" value="NAD(P)-binding Rossmann-like Domain"/>
    <property type="match status" value="1"/>
</dbReference>
<dbReference type="InterPro" id="IPR000683">
    <property type="entry name" value="Gfo/Idh/MocA-like_OxRdtase_N"/>
</dbReference>
<dbReference type="Proteomes" id="UP000199306">
    <property type="component" value="Unassembled WGS sequence"/>
</dbReference>
<dbReference type="EMBL" id="FOXH01000005">
    <property type="protein sequence ID" value="SFP72984.1"/>
    <property type="molecule type" value="Genomic_DNA"/>
</dbReference>
<organism evidence="2 3">
    <name type="scientific">Pseudarcicella hirudinis</name>
    <dbReference type="NCBI Taxonomy" id="1079859"/>
    <lineage>
        <taxon>Bacteria</taxon>
        <taxon>Pseudomonadati</taxon>
        <taxon>Bacteroidota</taxon>
        <taxon>Cytophagia</taxon>
        <taxon>Cytophagales</taxon>
        <taxon>Flectobacillaceae</taxon>
        <taxon>Pseudarcicella</taxon>
    </lineage>
</organism>
<dbReference type="PANTHER" id="PTHR43377:SF6">
    <property type="entry name" value="GFO_IDH_MOCA-LIKE OXIDOREDUCTASE N-TERMINAL DOMAIN-CONTAINING PROTEIN"/>
    <property type="match status" value="1"/>
</dbReference>
<dbReference type="SUPFAM" id="SSF55347">
    <property type="entry name" value="Glyceraldehyde-3-phosphate dehydrogenase-like, C-terminal domain"/>
    <property type="match status" value="1"/>
</dbReference>
<name>A0A1I5SQB3_9BACT</name>
<dbReference type="PANTHER" id="PTHR43377">
    <property type="entry name" value="BILIVERDIN REDUCTASE A"/>
    <property type="match status" value="1"/>
</dbReference>